<evidence type="ECO:0000256" key="1">
    <source>
        <dbReference type="SAM" id="Phobius"/>
    </source>
</evidence>
<reference evidence="2 3" key="1">
    <citation type="submission" date="2022-12" db="EMBL/GenBank/DDBJ databases">
        <title>Two new species, Stenotrophomonas aracearum and Stenotrophomonas oahuensis, isolated from Anthurium (Araceae family) in Hawaii.</title>
        <authorList>
            <person name="Chunag S.C."/>
            <person name="Dobhal S."/>
            <person name="Alvarez A."/>
            <person name="Arif M."/>
        </authorList>
    </citation>
    <scope>NUCLEOTIDE SEQUENCE [LARGE SCALE GENOMIC DNA]</scope>
    <source>
        <strain evidence="2 3">A5586</strain>
    </source>
</reference>
<name>A0ABY9YVT1_9GAMM</name>
<evidence type="ECO:0000313" key="3">
    <source>
        <dbReference type="Proteomes" id="UP001302072"/>
    </source>
</evidence>
<keyword evidence="1" id="KW-1133">Transmembrane helix</keyword>
<dbReference type="EMBL" id="CP115541">
    <property type="protein sequence ID" value="WNH54675.1"/>
    <property type="molecule type" value="Genomic_DNA"/>
</dbReference>
<keyword evidence="3" id="KW-1185">Reference proteome</keyword>
<sequence>MTLGARQRGFTLIEILLATVLLVGGLAIAFATVRSAMQIAQRGERVAAQNERMRAVEGFLRRRLSMALPTAAEPPDPTREPLYFQGEAQRMLFVSELPGYLGRGGPYVHELQVRGGGDAQRLELGLTLVQNGERVDETPPRPPEMLADALREVQFRYRGVDVRTGQLGDWQTQWDDTRRLPNLVEIRITPQQGPAWPPLVVALSQSRGARSAGAGT</sequence>
<protein>
    <submittedName>
        <fullName evidence="2">Type II secretion system protein J</fullName>
    </submittedName>
</protein>
<feature type="transmembrane region" description="Helical" evidence="1">
    <location>
        <begin position="12"/>
        <end position="33"/>
    </location>
</feature>
<gene>
    <name evidence="2" type="ORF">PDM29_10575</name>
</gene>
<organism evidence="2 3">
    <name type="scientific">Stenotrophomonas oahuensis</name>
    <dbReference type="NCBI Taxonomy" id="3003271"/>
    <lineage>
        <taxon>Bacteria</taxon>
        <taxon>Pseudomonadati</taxon>
        <taxon>Pseudomonadota</taxon>
        <taxon>Gammaproteobacteria</taxon>
        <taxon>Lysobacterales</taxon>
        <taxon>Lysobacteraceae</taxon>
        <taxon>Stenotrophomonas</taxon>
    </lineage>
</organism>
<dbReference type="NCBIfam" id="NF006453">
    <property type="entry name" value="PRK08808.1"/>
    <property type="match status" value="1"/>
</dbReference>
<keyword evidence="1" id="KW-0812">Transmembrane</keyword>
<dbReference type="NCBIfam" id="TIGR02532">
    <property type="entry name" value="IV_pilin_GFxxxE"/>
    <property type="match status" value="1"/>
</dbReference>
<dbReference type="Pfam" id="PF07963">
    <property type="entry name" value="N_methyl"/>
    <property type="match status" value="1"/>
</dbReference>
<dbReference type="Proteomes" id="UP001302072">
    <property type="component" value="Chromosome"/>
</dbReference>
<dbReference type="InterPro" id="IPR045584">
    <property type="entry name" value="Pilin-like"/>
</dbReference>
<dbReference type="PROSITE" id="PS00409">
    <property type="entry name" value="PROKAR_NTER_METHYL"/>
    <property type="match status" value="1"/>
</dbReference>
<proteinExistence type="predicted"/>
<accession>A0ABY9YVT1</accession>
<keyword evidence="1" id="KW-0472">Membrane</keyword>
<dbReference type="SUPFAM" id="SSF54523">
    <property type="entry name" value="Pili subunits"/>
    <property type="match status" value="1"/>
</dbReference>
<dbReference type="InterPro" id="IPR012902">
    <property type="entry name" value="N_methyl_site"/>
</dbReference>
<evidence type="ECO:0000313" key="2">
    <source>
        <dbReference type="EMBL" id="WNH54675.1"/>
    </source>
</evidence>